<accession>A0A0V0RAH5</accession>
<evidence type="ECO:0000313" key="2">
    <source>
        <dbReference type="Proteomes" id="UP000054630"/>
    </source>
</evidence>
<dbReference type="EMBL" id="JYDL01002031">
    <property type="protein sequence ID" value="KRX11510.1"/>
    <property type="molecule type" value="Genomic_DNA"/>
</dbReference>
<name>A0A0V0RAH5_9BILA</name>
<protein>
    <submittedName>
        <fullName evidence="1">Uncharacterized protein</fullName>
    </submittedName>
</protein>
<proteinExistence type="predicted"/>
<comment type="caution">
    <text evidence="1">The sequence shown here is derived from an EMBL/GenBank/DDBJ whole genome shotgun (WGS) entry which is preliminary data.</text>
</comment>
<sequence>MVATFYYREAKTAVGTELSAMEFLLLDALQFFENP</sequence>
<dbReference type="AlphaFoldDB" id="A0A0V0RAH5"/>
<reference evidence="1 2" key="1">
    <citation type="submission" date="2015-01" db="EMBL/GenBank/DDBJ databases">
        <title>Evolution of Trichinella species and genotypes.</title>
        <authorList>
            <person name="Korhonen P.K."/>
            <person name="Edoardo P."/>
            <person name="Giuseppe L.R."/>
            <person name="Gasser R.B."/>
        </authorList>
    </citation>
    <scope>NUCLEOTIDE SEQUENCE [LARGE SCALE GENOMIC DNA]</scope>
    <source>
        <strain evidence="1">ISS37</strain>
    </source>
</reference>
<organism evidence="1 2">
    <name type="scientific">Trichinella nelsoni</name>
    <dbReference type="NCBI Taxonomy" id="6336"/>
    <lineage>
        <taxon>Eukaryota</taxon>
        <taxon>Metazoa</taxon>
        <taxon>Ecdysozoa</taxon>
        <taxon>Nematoda</taxon>
        <taxon>Enoplea</taxon>
        <taxon>Dorylaimia</taxon>
        <taxon>Trichinellida</taxon>
        <taxon>Trichinellidae</taxon>
        <taxon>Trichinella</taxon>
    </lineage>
</organism>
<keyword evidence="2" id="KW-1185">Reference proteome</keyword>
<dbReference type="Proteomes" id="UP000054630">
    <property type="component" value="Unassembled WGS sequence"/>
</dbReference>
<evidence type="ECO:0000313" key="1">
    <source>
        <dbReference type="EMBL" id="KRX11510.1"/>
    </source>
</evidence>
<gene>
    <name evidence="1" type="ORF">T07_10214</name>
</gene>